<dbReference type="PANTHER" id="PTHR46322:SF1">
    <property type="entry name" value="PUROMYCIN-SENSITIVE AMINOPEPTIDASE"/>
    <property type="match status" value="1"/>
</dbReference>
<dbReference type="STRING" id="441375.B6AC41"/>
<dbReference type="GO" id="GO:0006508">
    <property type="term" value="P:proteolysis"/>
    <property type="evidence" value="ECO:0007669"/>
    <property type="project" value="UniProtKB-KW"/>
</dbReference>
<dbReference type="InterPro" id="IPR035414">
    <property type="entry name" value="Peptidase_M1_pepN_Ig-like"/>
</dbReference>
<comment type="similarity">
    <text evidence="2">Belongs to the peptidase M1 family.</text>
</comment>
<dbReference type="Gene3D" id="1.10.390.10">
    <property type="entry name" value="Neutral Protease Domain 2"/>
    <property type="match status" value="1"/>
</dbReference>
<dbReference type="GO" id="GO:0008237">
    <property type="term" value="F:metallopeptidase activity"/>
    <property type="evidence" value="ECO:0007669"/>
    <property type="project" value="UniProtKB-KW"/>
</dbReference>
<evidence type="ECO:0000259" key="9">
    <source>
        <dbReference type="Pfam" id="PF01433"/>
    </source>
</evidence>
<dbReference type="GO" id="GO:0016285">
    <property type="term" value="F:alanyl aminopeptidase activity"/>
    <property type="evidence" value="ECO:0007669"/>
    <property type="project" value="UniProtKB-EC"/>
</dbReference>
<dbReference type="eggNOG" id="KOG1046">
    <property type="taxonomic scope" value="Eukaryota"/>
</dbReference>
<keyword evidence="5" id="KW-0479">Metal-binding</keyword>
<name>B6AC41_CRYMR</name>
<dbReference type="MEROPS" id="M01.005"/>
<evidence type="ECO:0000256" key="3">
    <source>
        <dbReference type="ARBA" id="ARBA00022438"/>
    </source>
</evidence>
<dbReference type="EMBL" id="DS989727">
    <property type="protein sequence ID" value="EEA05394.1"/>
    <property type="molecule type" value="Genomic_DNA"/>
</dbReference>
<dbReference type="VEuPathDB" id="CryptoDB:CMU_023990"/>
<dbReference type="InterPro" id="IPR027268">
    <property type="entry name" value="Peptidase_M4/M1_CTD_sf"/>
</dbReference>
<dbReference type="InterPro" id="IPR024601">
    <property type="entry name" value="Peptidase_M1_pepN_C"/>
</dbReference>
<dbReference type="Gene3D" id="3.30.2010.30">
    <property type="match status" value="1"/>
</dbReference>
<evidence type="ECO:0000259" key="10">
    <source>
        <dbReference type="Pfam" id="PF11940"/>
    </source>
</evidence>
<keyword evidence="6 13" id="KW-0378">Hydrolase</keyword>
<dbReference type="Proteomes" id="UP000001460">
    <property type="component" value="Unassembled WGS sequence"/>
</dbReference>
<dbReference type="InterPro" id="IPR037144">
    <property type="entry name" value="Peptidase_M1_pepN_C_sf"/>
</dbReference>
<dbReference type="SUPFAM" id="SSF55486">
    <property type="entry name" value="Metalloproteases ('zincins'), catalytic domain"/>
    <property type="match status" value="1"/>
</dbReference>
<feature type="domain" description="Aminopeptidase N-like N-terminal" evidence="12">
    <location>
        <begin position="143"/>
        <end position="215"/>
    </location>
</feature>
<dbReference type="Gene3D" id="1.25.50.10">
    <property type="entry name" value="Peptidase M1, alanyl aminopeptidase, C-terminal domain"/>
    <property type="match status" value="1"/>
</dbReference>
<dbReference type="NCBIfam" id="TIGR02414">
    <property type="entry name" value="pepN_proteo"/>
    <property type="match status" value="1"/>
</dbReference>
<dbReference type="InterPro" id="IPR001930">
    <property type="entry name" value="Peptidase_M1"/>
</dbReference>
<dbReference type="AlphaFoldDB" id="B6AC41"/>
<keyword evidence="4" id="KW-0645">Protease</keyword>
<dbReference type="Pfam" id="PF17432">
    <property type="entry name" value="DUF3458_C"/>
    <property type="match status" value="1"/>
</dbReference>
<proteinExistence type="inferred from homology"/>
<dbReference type="Pfam" id="PF17900">
    <property type="entry name" value="Peptidase_M1_N"/>
    <property type="match status" value="1"/>
</dbReference>
<dbReference type="PANTHER" id="PTHR46322">
    <property type="entry name" value="PUROMYCIN-SENSITIVE AMINOPEPTIDASE"/>
    <property type="match status" value="1"/>
</dbReference>
<evidence type="ECO:0000256" key="2">
    <source>
        <dbReference type="ARBA" id="ARBA00010136"/>
    </source>
</evidence>
<keyword evidence="14" id="KW-1185">Reference proteome</keyword>
<dbReference type="InterPro" id="IPR012779">
    <property type="entry name" value="Peptidase_M1_pepN"/>
</dbReference>
<feature type="domain" description="Peptidase M1 alanyl aminopeptidase C-terminal" evidence="11">
    <location>
        <begin position="600"/>
        <end position="944"/>
    </location>
</feature>
<comment type="cofactor">
    <cofactor evidence="1">
        <name>Zn(2+)</name>
        <dbReference type="ChEBI" id="CHEBI:29105"/>
    </cofactor>
</comment>
<evidence type="ECO:0000259" key="12">
    <source>
        <dbReference type="Pfam" id="PF17900"/>
    </source>
</evidence>
<evidence type="ECO:0000313" key="14">
    <source>
        <dbReference type="Proteomes" id="UP000001460"/>
    </source>
</evidence>
<keyword evidence="3 13" id="KW-0031">Aminopeptidase</keyword>
<protein>
    <submittedName>
        <fullName evidence="13">Peptidase family M1, putative</fullName>
        <ecNumber evidence="13">3.4.11.2</ecNumber>
    </submittedName>
</protein>
<dbReference type="Gene3D" id="2.60.40.1730">
    <property type="entry name" value="tricorn interacting facor f3 domain"/>
    <property type="match status" value="1"/>
</dbReference>
<dbReference type="InterPro" id="IPR045357">
    <property type="entry name" value="Aminopeptidase_N-like_N"/>
</dbReference>
<dbReference type="PRINTS" id="PR00756">
    <property type="entry name" value="ALADIPTASE"/>
</dbReference>
<evidence type="ECO:0000256" key="8">
    <source>
        <dbReference type="ARBA" id="ARBA00023049"/>
    </source>
</evidence>
<evidence type="ECO:0000256" key="4">
    <source>
        <dbReference type="ARBA" id="ARBA00022670"/>
    </source>
</evidence>
<dbReference type="FunFam" id="3.30.2010.30:FF:000002">
    <property type="entry name" value="Putative aminopeptidase N"/>
    <property type="match status" value="1"/>
</dbReference>
<dbReference type="InterPro" id="IPR042097">
    <property type="entry name" value="Aminopeptidase_N-like_N_sf"/>
</dbReference>
<evidence type="ECO:0000256" key="5">
    <source>
        <dbReference type="ARBA" id="ARBA00022723"/>
    </source>
</evidence>
<feature type="domain" description="Peptidase M1 alanyl aminopeptidase Ig-like fold" evidence="10">
    <location>
        <begin position="498"/>
        <end position="595"/>
    </location>
</feature>
<dbReference type="EC" id="3.4.11.2" evidence="13"/>
<evidence type="ECO:0000256" key="6">
    <source>
        <dbReference type="ARBA" id="ARBA00022801"/>
    </source>
</evidence>
<dbReference type="Pfam" id="PF01433">
    <property type="entry name" value="Peptidase_M1"/>
    <property type="match status" value="1"/>
</dbReference>
<dbReference type="OrthoDB" id="10031169at2759"/>
<dbReference type="OMA" id="MDRINPR"/>
<evidence type="ECO:0000259" key="11">
    <source>
        <dbReference type="Pfam" id="PF17432"/>
    </source>
</evidence>
<keyword evidence="7" id="KW-0862">Zinc</keyword>
<evidence type="ECO:0000256" key="1">
    <source>
        <dbReference type="ARBA" id="ARBA00001947"/>
    </source>
</evidence>
<sequence length="947" mass="109166">MSFLRHKIGREFCINSWAHISKASRRSSQITEKYLKPIYRSKYEYPKFKIPSIDLVIDIQENFTIVKSLLTIQPLERSSSSNLHLNGHPNLNLISVKLDGRYLENTPEQYQILKGSHSNVDNELVIASKCLKNSPEFKLETLVKIVPERNTHNMGLYYSNGIYSTQCEPSGFREITYFMDRPDIMSKYKVRIEADKVKCPLLLSNGNLVESGDIIRNDEKEATRHYATYIDPYPKPCYLFALVAGDLSYIQDSYTTGINKRLVKLFIYSRPDYVNRLKFAMDCLKLAMKWDEEKFGLEYDLDIFNIVAVDYFNFGAMENKSLNIFNVNNLLFSEELSTDSELENILGIVGHEYFHNYTGNRVTCRDWFQLTLKEGLTVYRDQEFSSEFLSKIHTRIGNIRYLRSKQFLEDSSPLAHSIRPNSVMNFNNIYSSTVYQKGAEVIRMYATILSKEGLRKGMDLYFNRHDGQAVTCDDFHQAMVDANNVDLAQFKHWYDQCGTPKVQVELTNYDKTVKRFSITLSQNCDFSNINTGVHKPLYIPIVIGLLSRNTGQELLRSTTVVLDSARKTFTFNDIEDEPIASILREFSAPVKLKYKTPMSDEDLYFIFKHDTDYFNRFESIQNLYKRFIEYSMNDNKRPYPINYISKSIFCILNFLDNKNNSKDFQKDLEFCIEALTLPSYDEITAELSRIDVDQLIYARKNLQKSIAKLFSSQISDIYHKIFIELSLEVSQIGNFIHESGCINHKVVTLRRLNNILLSYISAIDPSLATSLASMQFHDSKSMTSKLGALSILLDIGFDLPQTEVALRTLYELCNDNPISLNKFFAIQASSSNLETCNYIEKLAKHADFIREFKNPNRFKSLVGTFANNFVVFHNESGDGYLFVANMIINIDRFNPSIAASTARAFSEVHKVSGKRNFLMKKQLERILKEPALSKDTKEIVGKILVGI</sequence>
<dbReference type="Pfam" id="PF11940">
    <property type="entry name" value="DUF3458"/>
    <property type="match status" value="1"/>
</dbReference>
<reference evidence="13" key="1">
    <citation type="submission" date="2008-06" db="EMBL/GenBank/DDBJ databases">
        <authorList>
            <person name="Lorenzi H."/>
            <person name="Inman J."/>
            <person name="Miller J."/>
            <person name="Schobel S."/>
            <person name="Amedeo P."/>
            <person name="Caler E.V."/>
            <person name="da Silva J."/>
        </authorList>
    </citation>
    <scope>NUCLEOTIDE SEQUENCE [LARGE SCALE GENOMIC DNA]</scope>
    <source>
        <strain evidence="13">RN66</strain>
    </source>
</reference>
<dbReference type="SUPFAM" id="SSF63737">
    <property type="entry name" value="Leukotriene A4 hydrolase N-terminal domain"/>
    <property type="match status" value="1"/>
</dbReference>
<dbReference type="InterPro" id="IPR014782">
    <property type="entry name" value="Peptidase_M1_dom"/>
</dbReference>
<dbReference type="GeneID" id="6995090"/>
<evidence type="ECO:0000313" key="13">
    <source>
        <dbReference type="EMBL" id="EEA05394.1"/>
    </source>
</evidence>
<dbReference type="GO" id="GO:0008270">
    <property type="term" value="F:zinc ion binding"/>
    <property type="evidence" value="ECO:0007669"/>
    <property type="project" value="InterPro"/>
</dbReference>
<evidence type="ECO:0000256" key="7">
    <source>
        <dbReference type="ARBA" id="ARBA00022833"/>
    </source>
</evidence>
<dbReference type="CDD" id="cd09600">
    <property type="entry name" value="M1_APN"/>
    <property type="match status" value="1"/>
</dbReference>
<accession>B6AC41</accession>
<dbReference type="RefSeq" id="XP_002139743.1">
    <property type="nucleotide sequence ID" value="XM_002139707.1"/>
</dbReference>
<dbReference type="InterPro" id="IPR038438">
    <property type="entry name" value="PepN_Ig-like_sf"/>
</dbReference>
<keyword evidence="8" id="KW-0482">Metalloprotease</keyword>
<gene>
    <name evidence="13" type="ORF">CMU_023990</name>
</gene>
<dbReference type="Gene3D" id="2.60.40.1840">
    <property type="match status" value="1"/>
</dbReference>
<feature type="domain" description="Peptidase M1 membrane alanine aminopeptidase" evidence="9">
    <location>
        <begin position="279"/>
        <end position="492"/>
    </location>
</feature>
<organism evidence="13 14">
    <name type="scientific">Cryptosporidium muris (strain RN66)</name>
    <dbReference type="NCBI Taxonomy" id="441375"/>
    <lineage>
        <taxon>Eukaryota</taxon>
        <taxon>Sar</taxon>
        <taxon>Alveolata</taxon>
        <taxon>Apicomplexa</taxon>
        <taxon>Conoidasida</taxon>
        <taxon>Coccidia</taxon>
        <taxon>Eucoccidiorida</taxon>
        <taxon>Eimeriorina</taxon>
        <taxon>Cryptosporidiidae</taxon>
        <taxon>Cryptosporidium</taxon>
    </lineage>
</organism>